<accession>A0A0B2WND4</accession>
<dbReference type="EMBL" id="AZHE01000025">
    <property type="protein sequence ID" value="KHN95169.1"/>
    <property type="molecule type" value="Genomic_DNA"/>
</dbReference>
<gene>
    <name evidence="1" type="ORF">MAM_06880</name>
</gene>
<dbReference type="Proteomes" id="UP000030816">
    <property type="component" value="Unassembled WGS sequence"/>
</dbReference>
<organism evidence="1 2">
    <name type="scientific">Metarhizium album (strain ARSEF 1941)</name>
    <dbReference type="NCBI Taxonomy" id="1081103"/>
    <lineage>
        <taxon>Eukaryota</taxon>
        <taxon>Fungi</taxon>
        <taxon>Dikarya</taxon>
        <taxon>Ascomycota</taxon>
        <taxon>Pezizomycotina</taxon>
        <taxon>Sordariomycetes</taxon>
        <taxon>Hypocreomycetidae</taxon>
        <taxon>Hypocreales</taxon>
        <taxon>Clavicipitaceae</taxon>
        <taxon>Metarhizium</taxon>
    </lineage>
</organism>
<evidence type="ECO:0000313" key="1">
    <source>
        <dbReference type="EMBL" id="KHN95169.1"/>
    </source>
</evidence>
<sequence length="101" mass="10826">MLTRESGLTIGDEGGDGCLGDLALCCTEPKKLKPRDEDPDPGSSEGREFQALIRKYMENPTCPVGNTIAALKMETSRGLCLNGVLAGQSACRENNEDVTQH</sequence>
<reference evidence="1 2" key="1">
    <citation type="journal article" date="2014" name="Proc. Natl. Acad. Sci. U.S.A.">
        <title>Trajectory and genomic determinants of fungal-pathogen speciation and host adaptation.</title>
        <authorList>
            <person name="Hu X."/>
            <person name="Xiao G."/>
            <person name="Zheng P."/>
            <person name="Shang Y."/>
            <person name="Su Y."/>
            <person name="Zhang X."/>
            <person name="Liu X."/>
            <person name="Zhan S."/>
            <person name="St Leger R.J."/>
            <person name="Wang C."/>
        </authorList>
    </citation>
    <scope>NUCLEOTIDE SEQUENCE [LARGE SCALE GENOMIC DNA]</scope>
    <source>
        <strain evidence="1 2">ARSEF 1941</strain>
    </source>
</reference>
<comment type="caution">
    <text evidence="1">The sequence shown here is derived from an EMBL/GenBank/DDBJ whole genome shotgun (WGS) entry which is preliminary data.</text>
</comment>
<dbReference type="GeneID" id="63741335"/>
<dbReference type="HOGENOM" id="CLU_2292312_0_0_1"/>
<protein>
    <submittedName>
        <fullName evidence="1">Chitinase</fullName>
    </submittedName>
</protein>
<dbReference type="AlphaFoldDB" id="A0A0B2WND4"/>
<dbReference type="RefSeq" id="XP_040676235.1">
    <property type="nucleotide sequence ID" value="XM_040825678.1"/>
</dbReference>
<evidence type="ECO:0000313" key="2">
    <source>
        <dbReference type="Proteomes" id="UP000030816"/>
    </source>
</evidence>
<proteinExistence type="predicted"/>
<name>A0A0B2WND4_METAS</name>
<keyword evidence="2" id="KW-1185">Reference proteome</keyword>